<protein>
    <submittedName>
        <fullName evidence="1">Transposase</fullName>
    </submittedName>
</protein>
<dbReference type="GO" id="GO:0043565">
    <property type="term" value="F:sequence-specific DNA binding"/>
    <property type="evidence" value="ECO:0007669"/>
    <property type="project" value="InterPro"/>
</dbReference>
<sequence length="102" mass="11080">MTKRTRRTHSAAFKGKVALAAVKGERTLAELAQQFDVHPNQITEWKRQLQERAADVFGLAGAVSSEPPVDVTTLHAKIGQLTLENDFLSGALNKAGLLSAKR</sequence>
<dbReference type="InterPro" id="IPR036388">
    <property type="entry name" value="WH-like_DNA-bd_sf"/>
</dbReference>
<accession>A0A5E5BLD6</accession>
<dbReference type="SUPFAM" id="SSF48295">
    <property type="entry name" value="TrpR-like"/>
    <property type="match status" value="1"/>
</dbReference>
<proteinExistence type="predicted"/>
<dbReference type="Pfam" id="PF01527">
    <property type="entry name" value="HTH_Tnp_1"/>
    <property type="match status" value="1"/>
</dbReference>
<evidence type="ECO:0000313" key="1">
    <source>
        <dbReference type="EMBL" id="VVE85865.1"/>
    </source>
</evidence>
<dbReference type="EMBL" id="CABPSR010000040">
    <property type="protein sequence ID" value="VVE85865.1"/>
    <property type="molecule type" value="Genomic_DNA"/>
</dbReference>
<gene>
    <name evidence="1" type="ORF">PSP31121_05498</name>
</gene>
<dbReference type="InterPro" id="IPR010921">
    <property type="entry name" value="Trp_repressor/repl_initiator"/>
</dbReference>
<dbReference type="AlphaFoldDB" id="A0A5E5BLD6"/>
<dbReference type="InterPro" id="IPR002514">
    <property type="entry name" value="Transposase_8"/>
</dbReference>
<dbReference type="GO" id="GO:0004803">
    <property type="term" value="F:transposase activity"/>
    <property type="evidence" value="ECO:0007669"/>
    <property type="project" value="InterPro"/>
</dbReference>
<dbReference type="Proteomes" id="UP000335538">
    <property type="component" value="Unassembled WGS sequence"/>
</dbReference>
<organism evidence="1 2">
    <name type="scientific">Pandoraea sputorum</name>
    <dbReference type="NCBI Taxonomy" id="93222"/>
    <lineage>
        <taxon>Bacteria</taxon>
        <taxon>Pseudomonadati</taxon>
        <taxon>Pseudomonadota</taxon>
        <taxon>Betaproteobacteria</taxon>
        <taxon>Burkholderiales</taxon>
        <taxon>Burkholderiaceae</taxon>
        <taxon>Pandoraea</taxon>
    </lineage>
</organism>
<dbReference type="Gene3D" id="1.10.10.10">
    <property type="entry name" value="Winged helix-like DNA-binding domain superfamily/Winged helix DNA-binding domain"/>
    <property type="match status" value="1"/>
</dbReference>
<reference evidence="1 2" key="1">
    <citation type="submission" date="2019-08" db="EMBL/GenBank/DDBJ databases">
        <authorList>
            <person name="Peeters C."/>
        </authorList>
    </citation>
    <scope>NUCLEOTIDE SEQUENCE [LARGE SCALE GENOMIC DNA]</scope>
    <source>
        <strain evidence="1 2">LMG 31121</strain>
    </source>
</reference>
<name>A0A5E5BLD6_9BURK</name>
<dbReference type="GO" id="GO:0006313">
    <property type="term" value="P:DNA transposition"/>
    <property type="evidence" value="ECO:0007669"/>
    <property type="project" value="InterPro"/>
</dbReference>
<evidence type="ECO:0000313" key="2">
    <source>
        <dbReference type="Proteomes" id="UP000335538"/>
    </source>
</evidence>